<feature type="compositionally biased region" description="Basic and acidic residues" evidence="1">
    <location>
        <begin position="61"/>
        <end position="70"/>
    </location>
</feature>
<dbReference type="AlphaFoldDB" id="A0AAU9Y4T7"/>
<dbReference type="EMBL" id="CALNXJ010000133">
    <property type="protein sequence ID" value="CAH3166392.1"/>
    <property type="molecule type" value="Genomic_DNA"/>
</dbReference>
<keyword evidence="3" id="KW-1185">Reference proteome</keyword>
<sequence length="70" mass="7961">KGDHGPRRSSRKPRKLGMRVQQLVLSSDLTTNYDAETNTLLAEKIKNAREHNFEGGTNNSEFDKDTDRSK</sequence>
<reference evidence="2 3" key="1">
    <citation type="submission" date="2022-05" db="EMBL/GenBank/DDBJ databases">
        <authorList>
            <consortium name="Genoscope - CEA"/>
            <person name="William W."/>
        </authorList>
    </citation>
    <scope>NUCLEOTIDE SEQUENCE [LARGE SCALE GENOMIC DNA]</scope>
</reference>
<feature type="non-terminal residue" evidence="2">
    <location>
        <position position="1"/>
    </location>
</feature>
<protein>
    <submittedName>
        <fullName evidence="2">Uncharacterized protein</fullName>
    </submittedName>
</protein>
<evidence type="ECO:0000313" key="2">
    <source>
        <dbReference type="EMBL" id="CAH3166392.1"/>
    </source>
</evidence>
<gene>
    <name evidence="2" type="ORF">PMEA_00005265</name>
</gene>
<dbReference type="Proteomes" id="UP001159428">
    <property type="component" value="Unassembled WGS sequence"/>
</dbReference>
<proteinExistence type="predicted"/>
<feature type="region of interest" description="Disordered" evidence="1">
    <location>
        <begin position="49"/>
        <end position="70"/>
    </location>
</feature>
<evidence type="ECO:0000256" key="1">
    <source>
        <dbReference type="SAM" id="MobiDB-lite"/>
    </source>
</evidence>
<name>A0AAU9Y4T7_9CNID</name>
<organism evidence="2 3">
    <name type="scientific">Pocillopora meandrina</name>
    <dbReference type="NCBI Taxonomy" id="46732"/>
    <lineage>
        <taxon>Eukaryota</taxon>
        <taxon>Metazoa</taxon>
        <taxon>Cnidaria</taxon>
        <taxon>Anthozoa</taxon>
        <taxon>Hexacorallia</taxon>
        <taxon>Scleractinia</taxon>
        <taxon>Astrocoeniina</taxon>
        <taxon>Pocilloporidae</taxon>
        <taxon>Pocillopora</taxon>
    </lineage>
</organism>
<accession>A0AAU9Y4T7</accession>
<evidence type="ECO:0000313" key="3">
    <source>
        <dbReference type="Proteomes" id="UP001159428"/>
    </source>
</evidence>
<comment type="caution">
    <text evidence="2">The sequence shown here is derived from an EMBL/GenBank/DDBJ whole genome shotgun (WGS) entry which is preliminary data.</text>
</comment>